<evidence type="ECO:0000256" key="6">
    <source>
        <dbReference type="ARBA" id="ARBA00049534"/>
    </source>
</evidence>
<dbReference type="GO" id="GO:1903600">
    <property type="term" value="C:glutaminase complex"/>
    <property type="evidence" value="ECO:0007669"/>
    <property type="project" value="TreeGrafter"/>
</dbReference>
<name>A0A520KQK2_METT2</name>
<evidence type="ECO:0000256" key="4">
    <source>
        <dbReference type="ARBA" id="ARBA00022962"/>
    </source>
</evidence>
<dbReference type="EC" id="3.5.1.2" evidence="7"/>
<dbReference type="CDD" id="cd01749">
    <property type="entry name" value="GATase1_PB"/>
    <property type="match status" value="1"/>
</dbReference>
<dbReference type="PIRSF" id="PIRSF005639">
    <property type="entry name" value="Glut_amidoT_SNO"/>
    <property type="match status" value="1"/>
</dbReference>
<keyword evidence="5 7" id="KW-0456">Lyase</keyword>
<evidence type="ECO:0000313" key="10">
    <source>
        <dbReference type="EMBL" id="RZN63796.1"/>
    </source>
</evidence>
<comment type="subunit">
    <text evidence="7">In the presence of PdxS, forms a dodecamer of heterodimers. Only shows activity in the heterodimer.</text>
</comment>
<feature type="binding site" evidence="7 9">
    <location>
        <position position="108"/>
    </location>
    <ligand>
        <name>L-glutamine</name>
        <dbReference type="ChEBI" id="CHEBI:58359"/>
    </ligand>
</feature>
<dbReference type="PANTHER" id="PTHR31559">
    <property type="entry name" value="PYRIDOXAL 5'-PHOSPHATE SYNTHASE SUBUNIT SNO"/>
    <property type="match status" value="1"/>
</dbReference>
<feature type="active site" description="Charge relay system" evidence="7 8">
    <location>
        <position position="172"/>
    </location>
</feature>
<dbReference type="SUPFAM" id="SSF52317">
    <property type="entry name" value="Class I glutamine amidotransferase-like"/>
    <property type="match status" value="1"/>
</dbReference>
<comment type="catalytic activity">
    <reaction evidence="6 7">
        <text>L-glutamine + H2O = L-glutamate + NH4(+)</text>
        <dbReference type="Rhea" id="RHEA:15889"/>
        <dbReference type="ChEBI" id="CHEBI:15377"/>
        <dbReference type="ChEBI" id="CHEBI:28938"/>
        <dbReference type="ChEBI" id="CHEBI:29985"/>
        <dbReference type="ChEBI" id="CHEBI:58359"/>
        <dbReference type="EC" id="3.5.1.2"/>
    </reaction>
</comment>
<dbReference type="InterPro" id="IPR021196">
    <property type="entry name" value="PdxT/SNO_CS"/>
</dbReference>
<keyword evidence="3 7" id="KW-0663">Pyridoxal phosphate</keyword>
<evidence type="ECO:0000256" key="2">
    <source>
        <dbReference type="ARBA" id="ARBA00022801"/>
    </source>
</evidence>
<dbReference type="GO" id="GO:0004359">
    <property type="term" value="F:glutaminase activity"/>
    <property type="evidence" value="ECO:0007669"/>
    <property type="project" value="UniProtKB-UniRule"/>
</dbReference>
<comment type="caution">
    <text evidence="10">The sequence shown here is derived from an EMBL/GenBank/DDBJ whole genome shotgun (WGS) entry which is preliminary data.</text>
</comment>
<accession>A0A520KQK2</accession>
<evidence type="ECO:0000256" key="9">
    <source>
        <dbReference type="PIRSR" id="PIRSR005639-2"/>
    </source>
</evidence>
<feature type="active site" description="Charge relay system" evidence="7 8">
    <location>
        <position position="170"/>
    </location>
</feature>
<dbReference type="PROSITE" id="PS51130">
    <property type="entry name" value="PDXT_SNO_2"/>
    <property type="match status" value="1"/>
</dbReference>
<dbReference type="FunFam" id="3.40.50.880:FF:000010">
    <property type="entry name" value="uncharacterized protein LOC100176842 isoform X2"/>
    <property type="match status" value="1"/>
</dbReference>
<dbReference type="PANTHER" id="PTHR31559:SF0">
    <property type="entry name" value="PYRIDOXAL 5'-PHOSPHATE SYNTHASE SUBUNIT SNO1-RELATED"/>
    <property type="match status" value="1"/>
</dbReference>
<comment type="similarity">
    <text evidence="1 7">Belongs to the glutaminase PdxT/SNO family.</text>
</comment>
<evidence type="ECO:0000256" key="7">
    <source>
        <dbReference type="HAMAP-Rule" id="MF_01615"/>
    </source>
</evidence>
<evidence type="ECO:0000256" key="8">
    <source>
        <dbReference type="PIRSR" id="PIRSR005639-1"/>
    </source>
</evidence>
<gene>
    <name evidence="7 10" type="primary">pdxT</name>
    <name evidence="10" type="ORF">EF806_06035</name>
</gene>
<evidence type="ECO:0000313" key="11">
    <source>
        <dbReference type="Proteomes" id="UP000317158"/>
    </source>
</evidence>
<keyword evidence="2 7" id="KW-0378">Hydrolase</keyword>
<feature type="active site" description="Nucleophile" evidence="7 8">
    <location>
        <position position="80"/>
    </location>
</feature>
<dbReference type="GO" id="GO:0036381">
    <property type="term" value="F:pyridoxal 5'-phosphate synthase (glutamine hydrolysing) activity"/>
    <property type="evidence" value="ECO:0007669"/>
    <property type="project" value="UniProtKB-UniRule"/>
</dbReference>
<evidence type="ECO:0000256" key="1">
    <source>
        <dbReference type="ARBA" id="ARBA00008345"/>
    </source>
</evidence>
<dbReference type="Gene3D" id="3.40.50.880">
    <property type="match status" value="1"/>
</dbReference>
<dbReference type="InterPro" id="IPR029062">
    <property type="entry name" value="Class_I_gatase-like"/>
</dbReference>
<feature type="binding site" evidence="7 9">
    <location>
        <begin position="134"/>
        <end position="135"/>
    </location>
    <ligand>
        <name>L-glutamine</name>
        <dbReference type="ChEBI" id="CHEBI:58359"/>
    </ligand>
</feature>
<dbReference type="GO" id="GO:0005829">
    <property type="term" value="C:cytosol"/>
    <property type="evidence" value="ECO:0007669"/>
    <property type="project" value="TreeGrafter"/>
</dbReference>
<evidence type="ECO:0000256" key="3">
    <source>
        <dbReference type="ARBA" id="ARBA00022898"/>
    </source>
</evidence>
<dbReference type="GO" id="GO:0042823">
    <property type="term" value="P:pyridoxal phosphate biosynthetic process"/>
    <property type="evidence" value="ECO:0007669"/>
    <property type="project" value="UniProtKB-UniRule"/>
</dbReference>
<comment type="function">
    <text evidence="7">Catalyzes the hydrolysis of glutamine to glutamate and ammonia as part of the biosynthesis of pyridoxal 5'-phosphate. The resulting ammonia molecule is channeled to the active site of PdxS.</text>
</comment>
<dbReference type="Proteomes" id="UP000317158">
    <property type="component" value="Unassembled WGS sequence"/>
</dbReference>
<comment type="pathway">
    <text evidence="7">Cofactor biosynthesis; pyridoxal 5'-phosphate biosynthesis.</text>
</comment>
<organism evidence="10 11">
    <name type="scientific">Methanoliparum thermophilum</name>
    <dbReference type="NCBI Taxonomy" id="2491083"/>
    <lineage>
        <taxon>Archaea</taxon>
        <taxon>Methanobacteriati</taxon>
        <taxon>Methanobacteriota</taxon>
        <taxon>Candidatus Methanoliparia</taxon>
        <taxon>Candidatus Methanoliparales</taxon>
        <taxon>Candidatus Methanoliparaceae</taxon>
        <taxon>Candidatus Methanoliparum</taxon>
    </lineage>
</organism>
<reference evidence="10 11" key="1">
    <citation type="journal article" date="2019" name="Nat. Microbiol.">
        <title>Wide diversity of methane and short-chain alkane metabolisms in uncultured archaea.</title>
        <authorList>
            <person name="Borrel G."/>
            <person name="Adam P.S."/>
            <person name="McKay L.J."/>
            <person name="Chen L.X."/>
            <person name="Sierra-Garcia I.N."/>
            <person name="Sieber C.M."/>
            <person name="Letourneur Q."/>
            <person name="Ghozlane A."/>
            <person name="Andersen G.L."/>
            <person name="Li W.J."/>
            <person name="Hallam S.J."/>
            <person name="Muyzer G."/>
            <person name="de Oliveira V.M."/>
            <person name="Inskeep W.P."/>
            <person name="Banfield J.F."/>
            <person name="Gribaldo S."/>
        </authorList>
    </citation>
    <scope>NUCLEOTIDE SEQUENCE [LARGE SCALE GENOMIC DNA]</scope>
    <source>
        <strain evidence="10">NM1a</strain>
    </source>
</reference>
<dbReference type="UniPathway" id="UPA00245"/>
<dbReference type="PROSITE" id="PS51273">
    <property type="entry name" value="GATASE_TYPE_1"/>
    <property type="match status" value="1"/>
</dbReference>
<dbReference type="GO" id="GO:0008614">
    <property type="term" value="P:pyridoxine metabolic process"/>
    <property type="evidence" value="ECO:0007669"/>
    <property type="project" value="TreeGrafter"/>
</dbReference>
<feature type="binding site" evidence="7 9">
    <location>
        <begin position="48"/>
        <end position="50"/>
    </location>
    <ligand>
        <name>L-glutamine</name>
        <dbReference type="ChEBI" id="CHEBI:58359"/>
    </ligand>
</feature>
<keyword evidence="4 7" id="KW-0315">Glutamine amidotransferase</keyword>
<dbReference type="EMBL" id="RXIF01000012">
    <property type="protein sequence ID" value="RZN63796.1"/>
    <property type="molecule type" value="Genomic_DNA"/>
</dbReference>
<dbReference type="GO" id="GO:0006543">
    <property type="term" value="P:L-glutamine catabolic process"/>
    <property type="evidence" value="ECO:0007669"/>
    <property type="project" value="UniProtKB-UniRule"/>
</dbReference>
<protein>
    <recommendedName>
        <fullName evidence="7">Pyridoxal 5'-phosphate synthase subunit PdxT</fullName>
        <ecNumber evidence="7">4.3.3.6</ecNumber>
    </recommendedName>
    <alternativeName>
        <fullName evidence="7">Pdx2</fullName>
    </alternativeName>
    <alternativeName>
        <fullName evidence="7">Pyridoxal 5'-phosphate synthase glutaminase subunit</fullName>
        <ecNumber evidence="7">3.5.1.2</ecNumber>
    </alternativeName>
</protein>
<comment type="catalytic activity">
    <reaction evidence="7">
        <text>aldehydo-D-ribose 5-phosphate + D-glyceraldehyde 3-phosphate + L-glutamine = pyridoxal 5'-phosphate + L-glutamate + phosphate + 3 H2O + H(+)</text>
        <dbReference type="Rhea" id="RHEA:31507"/>
        <dbReference type="ChEBI" id="CHEBI:15377"/>
        <dbReference type="ChEBI" id="CHEBI:15378"/>
        <dbReference type="ChEBI" id="CHEBI:29985"/>
        <dbReference type="ChEBI" id="CHEBI:43474"/>
        <dbReference type="ChEBI" id="CHEBI:58273"/>
        <dbReference type="ChEBI" id="CHEBI:58359"/>
        <dbReference type="ChEBI" id="CHEBI:59776"/>
        <dbReference type="ChEBI" id="CHEBI:597326"/>
        <dbReference type="EC" id="4.3.3.6"/>
    </reaction>
</comment>
<proteinExistence type="inferred from homology"/>
<dbReference type="InterPro" id="IPR002161">
    <property type="entry name" value="PdxT/SNO"/>
</dbReference>
<sequence length="199" mass="22435">MKIGIIDIQGDVREHLDAFKSLDDSLDLIRIKNAGILPYCDGIVIPGGESTTIGKGLKKKGMFDEIKDFGMNGKPILGTCAGLILLSKGVYGEERDDLIELLDVYVERNSYGRQRESFEIEVRFQNRLFNAVFIRAPVIKRVGNNVKVLAEYNNSPIAVLEGNIMGFCFHPELSRDLIFQDLFLELVRSNLRKLKTNKI</sequence>
<dbReference type="NCBIfam" id="TIGR03800">
    <property type="entry name" value="PLP_synth_Pdx2"/>
    <property type="match status" value="1"/>
</dbReference>
<dbReference type="EC" id="4.3.3.6" evidence="7"/>
<dbReference type="HAMAP" id="MF_01615">
    <property type="entry name" value="PdxT"/>
    <property type="match status" value="1"/>
</dbReference>
<dbReference type="Pfam" id="PF01174">
    <property type="entry name" value="SNO"/>
    <property type="match status" value="1"/>
</dbReference>
<evidence type="ECO:0000256" key="5">
    <source>
        <dbReference type="ARBA" id="ARBA00023239"/>
    </source>
</evidence>
<dbReference type="AlphaFoldDB" id="A0A520KQK2"/>
<dbReference type="PROSITE" id="PS01236">
    <property type="entry name" value="PDXT_SNO_1"/>
    <property type="match status" value="1"/>
</dbReference>